<dbReference type="Gene3D" id="3.20.20.190">
    <property type="entry name" value="Phosphatidylinositol (PI) phosphodiesterase"/>
    <property type="match status" value="1"/>
</dbReference>
<proteinExistence type="predicted"/>
<feature type="chain" id="PRO_5032367920" evidence="1">
    <location>
        <begin position="23"/>
        <end position="367"/>
    </location>
</feature>
<dbReference type="Pfam" id="PF26178">
    <property type="entry name" value="PI-PLC_cat"/>
    <property type="match status" value="1"/>
</dbReference>
<dbReference type="GO" id="GO:0008081">
    <property type="term" value="F:phosphoric diester hydrolase activity"/>
    <property type="evidence" value="ECO:0007669"/>
    <property type="project" value="InterPro"/>
</dbReference>
<evidence type="ECO:0000313" key="3">
    <source>
        <dbReference type="Proteomes" id="UP000663879"/>
    </source>
</evidence>
<dbReference type="PANTHER" id="PTHR13593:SF140">
    <property type="entry name" value="PLC-LIKE PHOSPHODIESTERASE"/>
    <property type="match status" value="1"/>
</dbReference>
<accession>A0A814DC42</accession>
<dbReference type="Proteomes" id="UP000663879">
    <property type="component" value="Unassembled WGS sequence"/>
</dbReference>
<protein>
    <submittedName>
        <fullName evidence="2">Uncharacterized protein</fullName>
    </submittedName>
</protein>
<dbReference type="PANTHER" id="PTHR13593">
    <property type="match status" value="1"/>
</dbReference>
<keyword evidence="1" id="KW-0732">Signal</keyword>
<evidence type="ECO:0000256" key="1">
    <source>
        <dbReference type="SAM" id="SignalP"/>
    </source>
</evidence>
<dbReference type="EMBL" id="CAJNOC010002780">
    <property type="protein sequence ID" value="CAF0951078.1"/>
    <property type="molecule type" value="Genomic_DNA"/>
</dbReference>
<dbReference type="GO" id="GO:0006629">
    <property type="term" value="P:lipid metabolic process"/>
    <property type="evidence" value="ECO:0007669"/>
    <property type="project" value="InterPro"/>
</dbReference>
<gene>
    <name evidence="2" type="ORF">OXX778_LOCUS13946</name>
</gene>
<dbReference type="InterPro" id="IPR051057">
    <property type="entry name" value="PI-PLC_domain"/>
</dbReference>
<dbReference type="InterPro" id="IPR017946">
    <property type="entry name" value="PLC-like_Pdiesterase_TIM-brl"/>
</dbReference>
<comment type="caution">
    <text evidence="2">The sequence shown here is derived from an EMBL/GenBank/DDBJ whole genome shotgun (WGS) entry which is preliminary data.</text>
</comment>
<organism evidence="2 3">
    <name type="scientific">Brachionus calyciflorus</name>
    <dbReference type="NCBI Taxonomy" id="104777"/>
    <lineage>
        <taxon>Eukaryota</taxon>
        <taxon>Metazoa</taxon>
        <taxon>Spiralia</taxon>
        <taxon>Gnathifera</taxon>
        <taxon>Rotifera</taxon>
        <taxon>Eurotatoria</taxon>
        <taxon>Monogononta</taxon>
        <taxon>Pseudotrocha</taxon>
        <taxon>Ploima</taxon>
        <taxon>Brachionidae</taxon>
        <taxon>Brachionus</taxon>
    </lineage>
</organism>
<feature type="signal peptide" evidence="1">
    <location>
        <begin position="1"/>
        <end position="22"/>
    </location>
</feature>
<evidence type="ECO:0000313" key="2">
    <source>
        <dbReference type="EMBL" id="CAF0951078.1"/>
    </source>
</evidence>
<sequence length="367" mass="42677">MQLKNVCLKFSTFLCLICCAFSQSNFNNEAYLNKSLNEITWLTAHNSHLNVFDNVVLEIASNQNLSLDKQLYYGVRGFMLDIDLLQCSKLRSLFGSCSCEGVCLCHGSCSKSHDNIKDGFLVKKLEYALKKFVKFLNKNPNEIITLFLENYVADTKILQNVFDRVKHFNQLVFNPYSPEWDVLRKGWPKIKEMIASNKRILIFDDEKKADHAGKAPGFIRSRDFLLENHFGWHNDFIDVNLSNFKQIKNLYNSSSIKMEISRCVSLHRTMGQLNWSENKTLDLNFREHENSLLNSEKMFLFHHYYGVSAKSIFIDSLTVKLMNTPEFVNERLKRRCNPGINGKKPNYIALDFINENTYKDLILPFNI</sequence>
<dbReference type="OrthoDB" id="5945141at2759"/>
<reference evidence="2" key="1">
    <citation type="submission" date="2021-02" db="EMBL/GenBank/DDBJ databases">
        <authorList>
            <person name="Nowell W R."/>
        </authorList>
    </citation>
    <scope>NUCLEOTIDE SEQUENCE</scope>
    <source>
        <strain evidence="2">Ploen Becks lab</strain>
    </source>
</reference>
<dbReference type="SUPFAM" id="SSF51695">
    <property type="entry name" value="PLC-like phosphodiesterases"/>
    <property type="match status" value="1"/>
</dbReference>
<dbReference type="AlphaFoldDB" id="A0A814DC42"/>
<name>A0A814DC42_9BILA</name>
<keyword evidence="3" id="KW-1185">Reference proteome</keyword>